<evidence type="ECO:0000313" key="3">
    <source>
        <dbReference type="Proteomes" id="UP001498398"/>
    </source>
</evidence>
<dbReference type="InterPro" id="IPR038765">
    <property type="entry name" value="Papain-like_cys_pep_sf"/>
</dbReference>
<organism evidence="2 3">
    <name type="scientific">Marasmiellus scandens</name>
    <dbReference type="NCBI Taxonomy" id="2682957"/>
    <lineage>
        <taxon>Eukaryota</taxon>
        <taxon>Fungi</taxon>
        <taxon>Dikarya</taxon>
        <taxon>Basidiomycota</taxon>
        <taxon>Agaricomycotina</taxon>
        <taxon>Agaricomycetes</taxon>
        <taxon>Agaricomycetidae</taxon>
        <taxon>Agaricales</taxon>
        <taxon>Marasmiineae</taxon>
        <taxon>Omphalotaceae</taxon>
        <taxon>Marasmiellus</taxon>
    </lineage>
</organism>
<accession>A0ABR1IX20</accession>
<proteinExistence type="predicted"/>
<feature type="compositionally biased region" description="Polar residues" evidence="1">
    <location>
        <begin position="310"/>
        <end position="327"/>
    </location>
</feature>
<protein>
    <recommendedName>
        <fullName evidence="4">Ubiquitin-like protease family profile domain-containing protein</fullName>
    </recommendedName>
</protein>
<evidence type="ECO:0008006" key="4">
    <source>
        <dbReference type="Google" id="ProtNLM"/>
    </source>
</evidence>
<dbReference type="Gene3D" id="3.40.395.10">
    <property type="entry name" value="Adenoviral Proteinase, Chain A"/>
    <property type="match status" value="1"/>
</dbReference>
<feature type="region of interest" description="Disordered" evidence="1">
    <location>
        <begin position="240"/>
        <end position="272"/>
    </location>
</feature>
<comment type="caution">
    <text evidence="2">The sequence shown here is derived from an EMBL/GenBank/DDBJ whole genome shotgun (WGS) entry which is preliminary data.</text>
</comment>
<evidence type="ECO:0000313" key="2">
    <source>
        <dbReference type="EMBL" id="KAK7442232.1"/>
    </source>
</evidence>
<feature type="region of interest" description="Disordered" evidence="1">
    <location>
        <begin position="301"/>
        <end position="347"/>
    </location>
</feature>
<feature type="compositionally biased region" description="Polar residues" evidence="1">
    <location>
        <begin position="253"/>
        <end position="265"/>
    </location>
</feature>
<evidence type="ECO:0000256" key="1">
    <source>
        <dbReference type="SAM" id="MobiDB-lite"/>
    </source>
</evidence>
<keyword evidence="3" id="KW-1185">Reference proteome</keyword>
<dbReference type="EMBL" id="JBANRG010000059">
    <property type="protein sequence ID" value="KAK7442232.1"/>
    <property type="molecule type" value="Genomic_DNA"/>
</dbReference>
<reference evidence="2 3" key="1">
    <citation type="submission" date="2024-01" db="EMBL/GenBank/DDBJ databases">
        <title>A draft genome for the cacao thread blight pathogen Marasmiellus scandens.</title>
        <authorList>
            <person name="Baruah I.K."/>
            <person name="Leung J."/>
            <person name="Bukari Y."/>
            <person name="Amoako-Attah I."/>
            <person name="Meinhardt L.W."/>
            <person name="Bailey B.A."/>
            <person name="Cohen S.P."/>
        </authorList>
    </citation>
    <scope>NUCLEOTIDE SEQUENCE [LARGE SCALE GENOMIC DNA]</scope>
    <source>
        <strain evidence="2 3">GH-19</strain>
    </source>
</reference>
<dbReference type="Proteomes" id="UP001498398">
    <property type="component" value="Unassembled WGS sequence"/>
</dbReference>
<name>A0ABR1IX20_9AGAR</name>
<sequence length="392" mass="43079">MISFTVKGDITQSSNYVISHTDVTTKLLDVFPEHDTTTANSYGACEWLKHLGKEVFVNGKTFVTIVHLGKLPAKKHEKDGADHWVPLVLDGKTTTLHYGNSLCGKKSPVPPLRLVTAYTKWKAVHTSSELKIDELPVSCQHDGFSCGAFAFNAVDAYVHPLDVELLKLSQAAYLQLQMMAKIIRWCKHMGADEPESSNNAISDCEEPVLVENISDFTTIAKGTRFTFTFEPSMSLPSITNVSHTVTPPPKQPISHSAALTPNLSPSKHKQHWEANIDSLPPWSLEPATSLPSRCLIDDGDVFGYDDSSKEPQPSSNQHVTSPAQPQLKTDPVANLDDGLQPSTPKQTTLTGFFKKVTAAEAEVQCEREFEKLHNVASGKQSTNSDPNITKIY</sequence>
<gene>
    <name evidence="2" type="ORF">VKT23_016202</name>
</gene>
<dbReference type="SUPFAM" id="SSF54001">
    <property type="entry name" value="Cysteine proteinases"/>
    <property type="match status" value="1"/>
</dbReference>